<evidence type="ECO:0000313" key="3">
    <source>
        <dbReference type="Proteomes" id="UP000194857"/>
    </source>
</evidence>
<organism evidence="2 3">
    <name type="scientific">Pseudomonas aeruginosa</name>
    <dbReference type="NCBI Taxonomy" id="287"/>
    <lineage>
        <taxon>Bacteria</taxon>
        <taxon>Pseudomonadati</taxon>
        <taxon>Pseudomonadota</taxon>
        <taxon>Gammaproteobacteria</taxon>
        <taxon>Pseudomonadales</taxon>
        <taxon>Pseudomonadaceae</taxon>
        <taxon>Pseudomonas</taxon>
    </lineage>
</organism>
<feature type="transmembrane region" description="Helical" evidence="1">
    <location>
        <begin position="62"/>
        <end position="81"/>
    </location>
</feature>
<dbReference type="Proteomes" id="UP000194857">
    <property type="component" value="Unassembled WGS sequence"/>
</dbReference>
<reference evidence="2 3" key="1">
    <citation type="submission" date="2017-05" db="EMBL/GenBank/DDBJ databases">
        <authorList>
            <person name="Song R."/>
            <person name="Chenine A.L."/>
            <person name="Ruprecht R.M."/>
        </authorList>
    </citation>
    <scope>NUCLEOTIDE SEQUENCE [LARGE SCALE GENOMIC DNA]</scope>
    <source>
        <strain evidence="2 3">S567_C10_BS</strain>
    </source>
</reference>
<keyword evidence="1" id="KW-1133">Transmembrane helix</keyword>
<keyword evidence="1" id="KW-0812">Transmembrane</keyword>
<feature type="transmembrane region" description="Helical" evidence="1">
    <location>
        <begin position="6"/>
        <end position="23"/>
    </location>
</feature>
<feature type="transmembrane region" description="Helical" evidence="1">
    <location>
        <begin position="149"/>
        <end position="176"/>
    </location>
</feature>
<keyword evidence="1" id="KW-0472">Membrane</keyword>
<dbReference type="EMBL" id="NFFZ01000004">
    <property type="protein sequence ID" value="OTI62952.1"/>
    <property type="molecule type" value="Genomic_DNA"/>
</dbReference>
<sequence length="222" mass="24441">MTPKLLLMLTIGYAIALGLFFGWRKNLKHLALWGLIGATLIEVGATALGFNKGISDTLLKQIMIVFGIGFPVFLTARHASIWKGICKGRAQERKLKKSPSTFIIHALGLANLWLPALGLIITGLIMLYARARAANHMPQLTDSARFQANLSLMLIFAYILSAMPIGVYITSVILFYGAGKILVGFAVFASGHEYRYYTGEGLISKLQARFKRRRQATPNQGL</sequence>
<protein>
    <recommendedName>
        <fullName evidence="4">Transmembrane protein</fullName>
    </recommendedName>
</protein>
<dbReference type="AlphaFoldDB" id="A0A241XR23"/>
<evidence type="ECO:0000313" key="2">
    <source>
        <dbReference type="EMBL" id="OTI62952.1"/>
    </source>
</evidence>
<feature type="transmembrane region" description="Helical" evidence="1">
    <location>
        <begin position="102"/>
        <end position="129"/>
    </location>
</feature>
<gene>
    <name evidence="2" type="ORF">CAZ10_08870</name>
</gene>
<name>A0A241XR23_PSEAI</name>
<evidence type="ECO:0000256" key="1">
    <source>
        <dbReference type="SAM" id="Phobius"/>
    </source>
</evidence>
<accession>A0A241XR23</accession>
<proteinExistence type="predicted"/>
<dbReference type="RefSeq" id="WP_065085824.1">
    <property type="nucleotide sequence ID" value="NZ_NFFZ01000004.1"/>
</dbReference>
<comment type="caution">
    <text evidence="2">The sequence shown here is derived from an EMBL/GenBank/DDBJ whole genome shotgun (WGS) entry which is preliminary data.</text>
</comment>
<evidence type="ECO:0008006" key="4">
    <source>
        <dbReference type="Google" id="ProtNLM"/>
    </source>
</evidence>
<feature type="transmembrane region" description="Helical" evidence="1">
    <location>
        <begin position="30"/>
        <end position="50"/>
    </location>
</feature>